<protein>
    <submittedName>
        <fullName evidence="2">Uncharacterized protein</fullName>
    </submittedName>
</protein>
<accession>A0ABU2FPA1</accession>
<keyword evidence="3" id="KW-1185">Reference proteome</keyword>
<evidence type="ECO:0000313" key="3">
    <source>
        <dbReference type="Proteomes" id="UP001268864"/>
    </source>
</evidence>
<dbReference type="Proteomes" id="UP001268864">
    <property type="component" value="Unassembled WGS sequence"/>
</dbReference>
<dbReference type="EMBL" id="JAMQOS010000002">
    <property type="protein sequence ID" value="MDS0282122.1"/>
    <property type="molecule type" value="Genomic_DNA"/>
</dbReference>
<proteinExistence type="predicted"/>
<comment type="caution">
    <text evidence="2">The sequence shown here is derived from an EMBL/GenBank/DDBJ whole genome shotgun (WGS) entry which is preliminary data.</text>
</comment>
<organism evidence="2 3">
    <name type="scientific">Haloarcula onubensis</name>
    <dbReference type="NCBI Taxonomy" id="2950539"/>
    <lineage>
        <taxon>Archaea</taxon>
        <taxon>Methanobacteriati</taxon>
        <taxon>Methanobacteriota</taxon>
        <taxon>Stenosarchaea group</taxon>
        <taxon>Halobacteria</taxon>
        <taxon>Halobacteriales</taxon>
        <taxon>Haloarculaceae</taxon>
        <taxon>Haloarcula</taxon>
    </lineage>
</organism>
<gene>
    <name evidence="2" type="ORF">NDI86_08300</name>
</gene>
<sequence length="349" mass="35568">MGTLGLAAVGGLAGCSSDGGERTATTTATATGTPVEPQQTETGDLPPYANFVPDTADLVLLTTFDLQVESGHRVGSPPETVRDPLRYSSMTAAYVGSLLELSVVAGESGLLAGSELPIADFGFESQRLDTSGVRRALTVGTVGVLELPVDLESAIADAEDGAGRVEFEAEDRAVIANPDGTRAGLTTDAVVFTPPTVDAESPERLRDIVDTRAGARPPKHEADDGFASLLANADATGSLACGYAPDGTVETLTGERASSSPVSLPTEGFGAATGAVFRIDLDNGDEPQPASGVMRFPEAASLDLEAATESVGSAAADRSVTTDGGTVRVTGAYSWDALSEFEGSLIDAL</sequence>
<feature type="region of interest" description="Disordered" evidence="1">
    <location>
        <begin position="15"/>
        <end position="46"/>
    </location>
</feature>
<evidence type="ECO:0000256" key="1">
    <source>
        <dbReference type="SAM" id="MobiDB-lite"/>
    </source>
</evidence>
<feature type="compositionally biased region" description="Low complexity" evidence="1">
    <location>
        <begin position="23"/>
        <end position="33"/>
    </location>
</feature>
<name>A0ABU2FPA1_9EURY</name>
<reference evidence="2 3" key="1">
    <citation type="submission" date="2022-06" db="EMBL/GenBank/DDBJ databases">
        <title>Halomicroarcula sp. a new haloarchaeum isolate from saline soil.</title>
        <authorList>
            <person name="Strakova D."/>
            <person name="Galisteo C."/>
            <person name="Sanchez-Porro C."/>
            <person name="Ventosa A."/>
        </authorList>
    </citation>
    <scope>NUCLEOTIDE SEQUENCE [LARGE SCALE GENOMIC DNA]</scope>
    <source>
        <strain evidence="2 3">S3CR25-11</strain>
    </source>
</reference>
<dbReference type="RefSeq" id="WP_310899955.1">
    <property type="nucleotide sequence ID" value="NZ_JAMQOS010000002.1"/>
</dbReference>
<evidence type="ECO:0000313" key="2">
    <source>
        <dbReference type="EMBL" id="MDS0282122.1"/>
    </source>
</evidence>